<dbReference type="EMBL" id="CP092109">
    <property type="protein sequence ID" value="UWZ80903.1"/>
    <property type="molecule type" value="Genomic_DNA"/>
</dbReference>
<protein>
    <submittedName>
        <fullName evidence="1">Uncharacterized protein</fullName>
    </submittedName>
</protein>
<gene>
    <name evidence="1" type="ORF">L9S41_05735</name>
</gene>
<evidence type="ECO:0000313" key="1">
    <source>
        <dbReference type="EMBL" id="UWZ80903.1"/>
    </source>
</evidence>
<dbReference type="Proteomes" id="UP001060414">
    <property type="component" value="Chromosome"/>
</dbReference>
<accession>A0ABY5ZQL9</accession>
<keyword evidence="2" id="KW-1185">Reference proteome</keyword>
<reference evidence="1" key="1">
    <citation type="journal article" date="2022" name="Environ. Microbiol.">
        <title>Geoalkalibacter halelectricus SAP #1 sp. nov. possessing extracellular electron transfer and mineral#reducing capabilities from a haloalkaline environment.</title>
        <authorList>
            <person name="Yadav S."/>
            <person name="Singh R."/>
            <person name="Sundharam S.S."/>
            <person name="Chaudhary S."/>
            <person name="Krishnamurthi S."/>
            <person name="Patil S.A."/>
        </authorList>
    </citation>
    <scope>NUCLEOTIDE SEQUENCE</scope>
    <source>
        <strain evidence="1">SAP-1</strain>
    </source>
</reference>
<sequence>MNFERKIALDCPYCKKTIFQPARWFKQAYFTCPHCQKGLAEGQFARLLADLEQAEDACIDALLQDSGKSGCCSKAGGCGKS</sequence>
<organism evidence="1 2">
    <name type="scientific">Geoalkalibacter halelectricus</name>
    <dbReference type="NCBI Taxonomy" id="2847045"/>
    <lineage>
        <taxon>Bacteria</taxon>
        <taxon>Pseudomonadati</taxon>
        <taxon>Thermodesulfobacteriota</taxon>
        <taxon>Desulfuromonadia</taxon>
        <taxon>Desulfuromonadales</taxon>
        <taxon>Geoalkalibacteraceae</taxon>
        <taxon>Geoalkalibacter</taxon>
    </lineage>
</organism>
<proteinExistence type="predicted"/>
<evidence type="ECO:0000313" key="2">
    <source>
        <dbReference type="Proteomes" id="UP001060414"/>
    </source>
</evidence>
<dbReference type="RefSeq" id="WP_260749269.1">
    <property type="nucleotide sequence ID" value="NZ_CP092109.1"/>
</dbReference>
<name>A0ABY5ZQL9_9BACT</name>